<organism evidence="2 3">
    <name type="scientific">Ensete ventricosum</name>
    <name type="common">Abyssinian banana</name>
    <name type="synonym">Musa ensete</name>
    <dbReference type="NCBI Taxonomy" id="4639"/>
    <lineage>
        <taxon>Eukaryota</taxon>
        <taxon>Viridiplantae</taxon>
        <taxon>Streptophyta</taxon>
        <taxon>Embryophyta</taxon>
        <taxon>Tracheophyta</taxon>
        <taxon>Spermatophyta</taxon>
        <taxon>Magnoliopsida</taxon>
        <taxon>Liliopsida</taxon>
        <taxon>Zingiberales</taxon>
        <taxon>Musaceae</taxon>
        <taxon>Ensete</taxon>
    </lineage>
</organism>
<dbReference type="EMBL" id="AMZH03028412">
    <property type="protein sequence ID" value="RRT33700.1"/>
    <property type="molecule type" value="Genomic_DNA"/>
</dbReference>
<keyword evidence="1" id="KW-0472">Membrane</keyword>
<accession>A0A426X2N5</accession>
<evidence type="ECO:0000256" key="1">
    <source>
        <dbReference type="SAM" id="Phobius"/>
    </source>
</evidence>
<keyword evidence="1" id="KW-1133">Transmembrane helix</keyword>
<evidence type="ECO:0000313" key="2">
    <source>
        <dbReference type="EMBL" id="RRT33700.1"/>
    </source>
</evidence>
<comment type="caution">
    <text evidence="2">The sequence shown here is derived from an EMBL/GenBank/DDBJ whole genome shotgun (WGS) entry which is preliminary data.</text>
</comment>
<reference evidence="2 3" key="1">
    <citation type="journal article" date="2014" name="Agronomy (Basel)">
        <title>A Draft Genome Sequence for Ensete ventricosum, the Drought-Tolerant Tree Against Hunger.</title>
        <authorList>
            <person name="Harrison J."/>
            <person name="Moore K.A."/>
            <person name="Paszkiewicz K."/>
            <person name="Jones T."/>
            <person name="Grant M."/>
            <person name="Ambacheew D."/>
            <person name="Muzemil S."/>
            <person name="Studholme D.J."/>
        </authorList>
    </citation>
    <scope>NUCLEOTIDE SEQUENCE [LARGE SCALE GENOMIC DNA]</scope>
</reference>
<protein>
    <submittedName>
        <fullName evidence="2">Uncharacterized protein</fullName>
    </submittedName>
</protein>
<evidence type="ECO:0000313" key="3">
    <source>
        <dbReference type="Proteomes" id="UP000287651"/>
    </source>
</evidence>
<sequence>MAQFGPHAQARLCRIAYCLLRSLVKHSCINPKFLTFDYLDEKPVDTGLMKFLGLSFRPVLVLGVCLCIPHLLGPFYDQHSPSMRARDR</sequence>
<feature type="transmembrane region" description="Helical" evidence="1">
    <location>
        <begin position="56"/>
        <end position="76"/>
    </location>
</feature>
<proteinExistence type="predicted"/>
<dbReference type="AlphaFoldDB" id="A0A426X2N5"/>
<name>A0A426X2N5_ENSVE</name>
<gene>
    <name evidence="2" type="ORF">B296_00032284</name>
</gene>
<keyword evidence="1" id="KW-0812">Transmembrane</keyword>
<dbReference type="Proteomes" id="UP000287651">
    <property type="component" value="Unassembled WGS sequence"/>
</dbReference>